<evidence type="ECO:0000256" key="2">
    <source>
        <dbReference type="ARBA" id="ARBA00022531"/>
    </source>
</evidence>
<dbReference type="GO" id="GO:0042651">
    <property type="term" value="C:thylakoid membrane"/>
    <property type="evidence" value="ECO:0007669"/>
    <property type="project" value="UniProtKB-UniRule"/>
</dbReference>
<protein>
    <recommendedName>
        <fullName evidence="7">Photosystem II reaction center protein Psb30</fullName>
    </recommendedName>
    <alternativeName>
        <fullName evidence="7">Photosystem II reaction center protein Ycf12</fullName>
    </alternativeName>
</protein>
<keyword evidence="7" id="KW-0793">Thylakoid</keyword>
<dbReference type="NCBIfam" id="NF010239">
    <property type="entry name" value="PRK13686.1"/>
    <property type="match status" value="1"/>
</dbReference>
<dbReference type="EMBL" id="MF167426">
    <property type="protein sequence ID" value="ASQ40206.1"/>
    <property type="molecule type" value="Genomic_DNA"/>
</dbReference>
<evidence type="ECO:0000256" key="5">
    <source>
        <dbReference type="ARBA" id="ARBA00023136"/>
    </source>
</evidence>
<proteinExistence type="inferred from homology"/>
<dbReference type="AlphaFoldDB" id="A0A3G1IVX2"/>
<keyword evidence="6 7" id="KW-0604">Photosystem II</keyword>
<gene>
    <name evidence="7 8" type="primary">ycf12</name>
    <name evidence="7" type="synonym">psb30</name>
</gene>
<keyword evidence="5 7" id="KW-0472">Membrane</keyword>
<dbReference type="InterPro" id="IPR010284">
    <property type="entry name" value="PSII_Ycf12_core-subunit"/>
</dbReference>
<evidence type="ECO:0000256" key="4">
    <source>
        <dbReference type="ARBA" id="ARBA00022989"/>
    </source>
</evidence>
<reference evidence="8" key="1">
    <citation type="submission" date="2017-05" db="EMBL/GenBank/DDBJ databases">
        <title>Plastid comparative genomics reveals ancient divergence between Glaucophyte genera.</title>
        <authorList>
            <person name="Figueroa-Martinez F.J."/>
            <person name="Jackson C."/>
            <person name="Reyes-Prieto A."/>
        </authorList>
    </citation>
    <scope>NUCLEOTIDE SEQUENCE</scope>
    <source>
        <strain evidence="8">SAG 46.84</strain>
    </source>
</reference>
<sequence>MELGLDWLIIAQLLFVTLVLLAGPAVVFLLSVRSKDSL</sequence>
<keyword evidence="8" id="KW-0934">Plastid</keyword>
<dbReference type="HAMAP" id="MF_01329">
    <property type="entry name" value="PSII_Psb30_Ycf12"/>
    <property type="match status" value="1"/>
</dbReference>
<evidence type="ECO:0000256" key="1">
    <source>
        <dbReference type="ARBA" id="ARBA00004167"/>
    </source>
</evidence>
<evidence type="ECO:0000256" key="7">
    <source>
        <dbReference type="HAMAP-Rule" id="MF_01329"/>
    </source>
</evidence>
<dbReference type="GO" id="GO:0015979">
    <property type="term" value="P:photosynthesis"/>
    <property type="evidence" value="ECO:0007669"/>
    <property type="project" value="UniProtKB-KW"/>
</dbReference>
<evidence type="ECO:0000313" key="8">
    <source>
        <dbReference type="EMBL" id="ASQ40206.1"/>
    </source>
</evidence>
<comment type="function">
    <text evidence="7">A core subunit of photosystem II (PSII), probably helps stabilize the reaction center.</text>
</comment>
<dbReference type="GO" id="GO:0009523">
    <property type="term" value="C:photosystem II"/>
    <property type="evidence" value="ECO:0007669"/>
    <property type="project" value="UniProtKB-KW"/>
</dbReference>
<comment type="subunit">
    <text evidence="7">PSII is composed of 1 copy each of membrane proteins PsbA, PsbB, PsbC, PsbD, PsbE, PsbF, PsbH, PsbI, PsbJ, PsbK, PsbL, PsbM, PsbT, PsbX, PsbY, PsbZ, Psb30/Ycf12, peripheral proteins of the oxygen-evolving complex and a large number of cofactors. It forms dimeric complexes.</text>
</comment>
<feature type="transmembrane region" description="Helical" evidence="7">
    <location>
        <begin position="6"/>
        <end position="32"/>
    </location>
</feature>
<name>A0A3G1IVX2_9EUKA</name>
<dbReference type="Pfam" id="PF05969">
    <property type="entry name" value="PSII_Ycf12"/>
    <property type="match status" value="1"/>
</dbReference>
<comment type="similarity">
    <text evidence="7">Belongs to the Psb30/Ycf12 family.</text>
</comment>
<dbReference type="GeneID" id="38572759"/>
<geneLocation type="plastid" evidence="8"/>
<accession>A0A3G1IVX2</accession>
<comment type="subcellular location">
    <subcellularLocation>
        <location evidence="7">Cellular thylakoid membrane</location>
        <topology evidence="7">Single-pass membrane protein</topology>
    </subcellularLocation>
    <subcellularLocation>
        <location evidence="1">Membrane</location>
        <topology evidence="1">Single-pass membrane protein</topology>
    </subcellularLocation>
</comment>
<keyword evidence="2 7" id="KW-0602">Photosynthesis</keyword>
<keyword evidence="4 7" id="KW-1133">Transmembrane helix</keyword>
<organism evidence="8">
    <name type="scientific">Gloeochaete wittrockiana</name>
    <dbReference type="NCBI Taxonomy" id="38269"/>
    <lineage>
        <taxon>Eukaryota</taxon>
        <taxon>Glaucocystophyceae</taxon>
        <taxon>Gloeochaetales</taxon>
        <taxon>Gloeochaetaceae</taxon>
        <taxon>Gloeochaete</taxon>
    </lineage>
</organism>
<dbReference type="RefSeq" id="YP_009546145.1">
    <property type="nucleotide sequence ID" value="NC_040153.1"/>
</dbReference>
<evidence type="ECO:0000256" key="6">
    <source>
        <dbReference type="ARBA" id="ARBA00023276"/>
    </source>
</evidence>
<evidence type="ECO:0000256" key="3">
    <source>
        <dbReference type="ARBA" id="ARBA00022692"/>
    </source>
</evidence>
<keyword evidence="3 7" id="KW-0812">Transmembrane</keyword>